<dbReference type="Proteomes" id="UP000823910">
    <property type="component" value="Unassembled WGS sequence"/>
</dbReference>
<protein>
    <submittedName>
        <fullName evidence="1">Uncharacterized protein</fullName>
    </submittedName>
</protein>
<organism evidence="1 2">
    <name type="scientific">Candidatus Enterocloster excrementipullorum</name>
    <dbReference type="NCBI Taxonomy" id="2838559"/>
    <lineage>
        <taxon>Bacteria</taxon>
        <taxon>Bacillati</taxon>
        <taxon>Bacillota</taxon>
        <taxon>Clostridia</taxon>
        <taxon>Lachnospirales</taxon>
        <taxon>Lachnospiraceae</taxon>
        <taxon>Enterocloster</taxon>
    </lineage>
</organism>
<comment type="caution">
    <text evidence="1">The sequence shown here is derived from an EMBL/GenBank/DDBJ whole genome shotgun (WGS) entry which is preliminary data.</text>
</comment>
<reference evidence="1" key="2">
    <citation type="submission" date="2021-04" db="EMBL/GenBank/DDBJ databases">
        <authorList>
            <person name="Gilroy R."/>
        </authorList>
    </citation>
    <scope>NUCLEOTIDE SEQUENCE</scope>
    <source>
        <strain evidence="1">CHK180-15479</strain>
    </source>
</reference>
<evidence type="ECO:0000313" key="2">
    <source>
        <dbReference type="Proteomes" id="UP000823910"/>
    </source>
</evidence>
<gene>
    <name evidence="1" type="ORF">H9704_00740</name>
</gene>
<dbReference type="EMBL" id="DWWT01000002">
    <property type="protein sequence ID" value="HJC04683.1"/>
    <property type="molecule type" value="Genomic_DNA"/>
</dbReference>
<sequence length="104" mass="11662">MILTNIPEDGTAPHYIQVASMAQRSGGRQINASDGSSYWVSDTCTVFPYLTRNMLYPQSIFEGAWCLVWPDAQGNAQKIMMFPPYGPEQDETVQSQGGWKLERV</sequence>
<dbReference type="AlphaFoldDB" id="A0A9D2MWR2"/>
<evidence type="ECO:0000313" key="1">
    <source>
        <dbReference type="EMBL" id="HJC04683.1"/>
    </source>
</evidence>
<name>A0A9D2MWR2_9FIRM</name>
<proteinExistence type="predicted"/>
<accession>A0A9D2MWR2</accession>
<reference evidence="1" key="1">
    <citation type="journal article" date="2021" name="PeerJ">
        <title>Extensive microbial diversity within the chicken gut microbiome revealed by metagenomics and culture.</title>
        <authorList>
            <person name="Gilroy R."/>
            <person name="Ravi A."/>
            <person name="Getino M."/>
            <person name="Pursley I."/>
            <person name="Horton D.L."/>
            <person name="Alikhan N.F."/>
            <person name="Baker D."/>
            <person name="Gharbi K."/>
            <person name="Hall N."/>
            <person name="Watson M."/>
            <person name="Adriaenssens E.M."/>
            <person name="Foster-Nyarko E."/>
            <person name="Jarju S."/>
            <person name="Secka A."/>
            <person name="Antonio M."/>
            <person name="Oren A."/>
            <person name="Chaudhuri R.R."/>
            <person name="La Ragione R."/>
            <person name="Hildebrand F."/>
            <person name="Pallen M.J."/>
        </authorList>
    </citation>
    <scope>NUCLEOTIDE SEQUENCE</scope>
    <source>
        <strain evidence="1">CHK180-15479</strain>
    </source>
</reference>